<dbReference type="PANTHER" id="PTHR11496">
    <property type="entry name" value="ALCOHOL DEHYDROGENASE"/>
    <property type="match status" value="1"/>
</dbReference>
<dbReference type="FunFam" id="1.20.1090.10:FF:000001">
    <property type="entry name" value="Aldehyde-alcohol dehydrogenase"/>
    <property type="match status" value="1"/>
</dbReference>
<dbReference type="FunFam" id="3.40.50.1970:FF:000003">
    <property type="entry name" value="Alcohol dehydrogenase, iron-containing"/>
    <property type="match status" value="1"/>
</dbReference>
<gene>
    <name evidence="6" type="ORF">OLMES_2669</name>
</gene>
<dbReference type="SUPFAM" id="SSF56796">
    <property type="entry name" value="Dehydroquinate synthase-like"/>
    <property type="match status" value="1"/>
</dbReference>
<name>A0A1Y0I961_9GAMM</name>
<evidence type="ECO:0000256" key="1">
    <source>
        <dbReference type="ARBA" id="ARBA00001962"/>
    </source>
</evidence>
<dbReference type="CDD" id="cd08189">
    <property type="entry name" value="Fe-ADH-like"/>
    <property type="match status" value="1"/>
</dbReference>
<evidence type="ECO:0000256" key="3">
    <source>
        <dbReference type="ARBA" id="ARBA00023002"/>
    </source>
</evidence>
<dbReference type="Gene3D" id="1.20.1090.10">
    <property type="entry name" value="Dehydroquinate synthase-like - alpha domain"/>
    <property type="match status" value="1"/>
</dbReference>
<comment type="cofactor">
    <cofactor evidence="1">
        <name>Fe cation</name>
        <dbReference type="ChEBI" id="CHEBI:24875"/>
    </cofactor>
</comment>
<accession>A0A1Y0I961</accession>
<dbReference type="AlphaFoldDB" id="A0A1Y0I961"/>
<reference evidence="6 7" key="1">
    <citation type="submission" date="2017-05" db="EMBL/GenBank/DDBJ databases">
        <title>Genomic insights into alkan degradation activity of Oleiphilus messinensis.</title>
        <authorList>
            <person name="Kozyavkin S.A."/>
            <person name="Slesarev A.I."/>
            <person name="Golyshin P.N."/>
            <person name="Korzhenkov A."/>
            <person name="Golyshina O.N."/>
            <person name="Toshchakov S.V."/>
        </authorList>
    </citation>
    <scope>NUCLEOTIDE SEQUENCE [LARGE SCALE GENOMIC DNA]</scope>
    <source>
        <strain evidence="6 7">ME102</strain>
    </source>
</reference>
<evidence type="ECO:0000313" key="6">
    <source>
        <dbReference type="EMBL" id="ARU56719.1"/>
    </source>
</evidence>
<dbReference type="Pfam" id="PF00465">
    <property type="entry name" value="Fe-ADH"/>
    <property type="match status" value="1"/>
</dbReference>
<protein>
    <submittedName>
        <fullName evidence="6">Iron-containing alcohol dehydrogenase</fullName>
    </submittedName>
</protein>
<dbReference type="EMBL" id="CP021425">
    <property type="protein sequence ID" value="ARU56719.1"/>
    <property type="molecule type" value="Genomic_DNA"/>
</dbReference>
<feature type="domain" description="Fe-containing alcohol dehydrogenase-like C-terminal" evidence="5">
    <location>
        <begin position="226"/>
        <end position="418"/>
    </location>
</feature>
<dbReference type="InterPro" id="IPR056798">
    <property type="entry name" value="ADH_Fe_C"/>
</dbReference>
<keyword evidence="7" id="KW-1185">Reference proteome</keyword>
<feature type="domain" description="Alcohol dehydrogenase iron-type/glycerol dehydrogenase GldA" evidence="4">
    <location>
        <begin position="49"/>
        <end position="215"/>
    </location>
</feature>
<evidence type="ECO:0000259" key="4">
    <source>
        <dbReference type="Pfam" id="PF00465"/>
    </source>
</evidence>
<dbReference type="KEGG" id="ome:OLMES_2669"/>
<dbReference type="OrthoDB" id="9815791at2"/>
<sequence>MNVPELLDDVETRLVRTLRLSRLKNKIVGTGYITGLRALSTILNIPKPTVFMSKGASIRLCESVSQFGLEKALIVTDEMLYKLGVLDGILAELDKQGMQYSLFTEVLPDPTFQVVDAGLRRYQQDSCDCVMAIGGGSSIDAAKVIALAATNEVEPIGLVGILKGKKPAAPFFAIPTTSGTGSEATIGAVISDADSHKKELVIDTKVVPLLAALDPELMKGLPAHITAATGIDALTHLIEAYLSGLATKESDYYARSGIQMIFENLPQACKRGTVIRAREKMALASYYGGLTINIAGLGYVHAFAHQLGALYQIPHGESNAKVLPQVLEFNKLCCQERMAELARMLKLGREGDSDSELASVFIEAVQKLIADVGIEPTVEKLARKDFNTIIAAAFKEANTTYAVPKYMSYDEAEQLLMALAATGMNLPK</sequence>
<dbReference type="GO" id="GO:0046872">
    <property type="term" value="F:metal ion binding"/>
    <property type="evidence" value="ECO:0007669"/>
    <property type="project" value="InterPro"/>
</dbReference>
<dbReference type="GO" id="GO:0004022">
    <property type="term" value="F:alcohol dehydrogenase (NAD+) activity"/>
    <property type="evidence" value="ECO:0007669"/>
    <property type="project" value="TreeGrafter"/>
</dbReference>
<evidence type="ECO:0000256" key="2">
    <source>
        <dbReference type="ARBA" id="ARBA00007358"/>
    </source>
</evidence>
<dbReference type="InterPro" id="IPR001670">
    <property type="entry name" value="ADH_Fe/GldA"/>
</dbReference>
<dbReference type="Pfam" id="PF25137">
    <property type="entry name" value="ADH_Fe_C"/>
    <property type="match status" value="1"/>
</dbReference>
<comment type="similarity">
    <text evidence="2">Belongs to the iron-containing alcohol dehydrogenase family.</text>
</comment>
<dbReference type="PANTHER" id="PTHR11496:SF102">
    <property type="entry name" value="ALCOHOL DEHYDROGENASE 4"/>
    <property type="match status" value="1"/>
</dbReference>
<evidence type="ECO:0000313" key="7">
    <source>
        <dbReference type="Proteomes" id="UP000196027"/>
    </source>
</evidence>
<dbReference type="InterPro" id="IPR039697">
    <property type="entry name" value="Alcohol_dehydrogenase_Fe"/>
</dbReference>
<dbReference type="Gene3D" id="3.40.50.1970">
    <property type="match status" value="1"/>
</dbReference>
<evidence type="ECO:0000259" key="5">
    <source>
        <dbReference type="Pfam" id="PF25137"/>
    </source>
</evidence>
<organism evidence="6 7">
    <name type="scientific">Oleiphilus messinensis</name>
    <dbReference type="NCBI Taxonomy" id="141451"/>
    <lineage>
        <taxon>Bacteria</taxon>
        <taxon>Pseudomonadati</taxon>
        <taxon>Pseudomonadota</taxon>
        <taxon>Gammaproteobacteria</taxon>
        <taxon>Oceanospirillales</taxon>
        <taxon>Oleiphilaceae</taxon>
        <taxon>Oleiphilus</taxon>
    </lineage>
</organism>
<keyword evidence="3" id="KW-0560">Oxidoreductase</keyword>
<dbReference type="RefSeq" id="WP_087461683.1">
    <property type="nucleotide sequence ID" value="NZ_CP021425.1"/>
</dbReference>
<proteinExistence type="inferred from homology"/>
<dbReference type="Proteomes" id="UP000196027">
    <property type="component" value="Chromosome"/>
</dbReference>